<dbReference type="EMBL" id="CP130946">
    <property type="protein sequence ID" value="XRP73316.1"/>
    <property type="molecule type" value="Genomic_DNA"/>
</dbReference>
<gene>
    <name evidence="1" type="ORF">HF292_001330</name>
</gene>
<evidence type="ECO:0000313" key="2">
    <source>
        <dbReference type="Proteomes" id="UP001196097"/>
    </source>
</evidence>
<reference evidence="1 2" key="1">
    <citation type="journal article" date="2021" name="ISME J.">
        <title>Genomic evolution of the class Acidithiobacillia: deep-branching Proteobacteria living in extreme acidic conditions.</title>
        <authorList>
            <person name="Moya-Beltran A."/>
            <person name="Beard S."/>
            <person name="Rojas-Villalobos C."/>
            <person name="Issotta F."/>
            <person name="Gallardo Y."/>
            <person name="Ulloa R."/>
            <person name="Giaveno A."/>
            <person name="Degli Esposti M."/>
            <person name="Johnson D.B."/>
            <person name="Quatrini R."/>
        </authorList>
    </citation>
    <scope>NUCLEOTIDE SEQUENCE [LARGE SCALE GENOMIC DNA]</scope>
    <source>
        <strain evidence="1 2">CF3</strain>
    </source>
</reference>
<proteinExistence type="predicted"/>
<sequence>MTNAMSVPDDPDLNGAMGGFMSLFRQMVRPTEDLRLSAFELAQNIDAISSKEAPFHDEFNGAHARAAGHYVCVRYHRNQEPSHLSIYEARRYLAWLRAGHVGTHWNVAD</sequence>
<evidence type="ECO:0000313" key="1">
    <source>
        <dbReference type="EMBL" id="XRP73316.1"/>
    </source>
</evidence>
<organism evidence="1 2">
    <name type="scientific">Acidithiobacillus ferruginosus</name>
    <dbReference type="NCBI Taxonomy" id="3063951"/>
    <lineage>
        <taxon>Bacteria</taxon>
        <taxon>Pseudomonadati</taxon>
        <taxon>Pseudomonadota</taxon>
        <taxon>Acidithiobacillia</taxon>
        <taxon>Acidithiobacillales</taxon>
        <taxon>Acidithiobacillaceae</taxon>
        <taxon>Acidithiobacillus</taxon>
    </lineage>
</organism>
<accession>A0ACD5IN23</accession>
<keyword evidence="2" id="KW-1185">Reference proteome</keyword>
<dbReference type="Proteomes" id="UP001196097">
    <property type="component" value="Chromosome"/>
</dbReference>
<name>A0ACD5IN23_9PROT</name>
<protein>
    <submittedName>
        <fullName evidence="1">Uncharacterized protein</fullName>
    </submittedName>
</protein>